<evidence type="ECO:0000313" key="2">
    <source>
        <dbReference type="Proteomes" id="UP000789901"/>
    </source>
</evidence>
<evidence type="ECO:0000313" key="1">
    <source>
        <dbReference type="EMBL" id="CAG8460532.1"/>
    </source>
</evidence>
<organism evidence="1 2">
    <name type="scientific">Gigaspora margarita</name>
    <dbReference type="NCBI Taxonomy" id="4874"/>
    <lineage>
        <taxon>Eukaryota</taxon>
        <taxon>Fungi</taxon>
        <taxon>Fungi incertae sedis</taxon>
        <taxon>Mucoromycota</taxon>
        <taxon>Glomeromycotina</taxon>
        <taxon>Glomeromycetes</taxon>
        <taxon>Diversisporales</taxon>
        <taxon>Gigasporaceae</taxon>
        <taxon>Gigaspora</taxon>
    </lineage>
</organism>
<protein>
    <submittedName>
        <fullName evidence="1">28157_t:CDS:1</fullName>
    </submittedName>
</protein>
<proteinExistence type="predicted"/>
<sequence>MERTNSTRAWYKTRLKRTLDKEFEIITTQDKEFPYRSSNKTIDKEIVKDLPQS</sequence>
<accession>A0ABM8VW48</accession>
<gene>
    <name evidence="1" type="ORF">GMARGA_LOCUS282</name>
</gene>
<comment type="caution">
    <text evidence="1">The sequence shown here is derived from an EMBL/GenBank/DDBJ whole genome shotgun (WGS) entry which is preliminary data.</text>
</comment>
<dbReference type="Proteomes" id="UP000789901">
    <property type="component" value="Unassembled WGS sequence"/>
</dbReference>
<name>A0ABM8VW48_GIGMA</name>
<reference evidence="1 2" key="1">
    <citation type="submission" date="2021-06" db="EMBL/GenBank/DDBJ databases">
        <authorList>
            <person name="Kallberg Y."/>
            <person name="Tangrot J."/>
            <person name="Rosling A."/>
        </authorList>
    </citation>
    <scope>NUCLEOTIDE SEQUENCE [LARGE SCALE GENOMIC DNA]</scope>
    <source>
        <strain evidence="1 2">120-4 pot B 10/14</strain>
    </source>
</reference>
<dbReference type="EMBL" id="CAJVQB010000042">
    <property type="protein sequence ID" value="CAG8460532.1"/>
    <property type="molecule type" value="Genomic_DNA"/>
</dbReference>
<keyword evidence="2" id="KW-1185">Reference proteome</keyword>